<reference evidence="2 3" key="1">
    <citation type="submission" date="2019-12" db="EMBL/GenBank/DDBJ databases">
        <title>Halocatena pleomorpha gen. nov. sp. nov., an extremely halophilic archaeon of family Halobacteriaceae isolated from saltpan soil.</title>
        <authorList>
            <person name="Pal Y."/>
            <person name="Verma A."/>
            <person name="Krishnamurthi S."/>
            <person name="Kumar P."/>
        </authorList>
    </citation>
    <scope>NUCLEOTIDE SEQUENCE [LARGE SCALE GENOMIC DNA]</scope>
    <source>
        <strain evidence="2 3">JCM 16495</strain>
    </source>
</reference>
<dbReference type="InterPro" id="IPR024370">
    <property type="entry name" value="PBP_domain"/>
</dbReference>
<gene>
    <name evidence="2" type="ORF">GQS65_15110</name>
</gene>
<keyword evidence="3" id="KW-1185">Reference proteome</keyword>
<protein>
    <submittedName>
        <fullName evidence="2">Molybdenum transporter</fullName>
    </submittedName>
</protein>
<dbReference type="PANTHER" id="PTHR37945:SF1">
    <property type="entry name" value="EXTRACELLULAR TUNGSTATE BINDING PROTEIN"/>
    <property type="match status" value="1"/>
</dbReference>
<dbReference type="PROSITE" id="PS51257">
    <property type="entry name" value="PROKAR_LIPOPROTEIN"/>
    <property type="match status" value="1"/>
</dbReference>
<dbReference type="RefSeq" id="WP_158205463.1">
    <property type="nucleotide sequence ID" value="NZ_WSZK01000026.1"/>
</dbReference>
<dbReference type="EMBL" id="WSZK01000026">
    <property type="protein sequence ID" value="MWG35797.1"/>
    <property type="molecule type" value="Genomic_DNA"/>
</dbReference>
<feature type="domain" description="PBP" evidence="1">
    <location>
        <begin position="44"/>
        <end position="268"/>
    </location>
</feature>
<evidence type="ECO:0000313" key="2">
    <source>
        <dbReference type="EMBL" id="MWG35797.1"/>
    </source>
</evidence>
<name>A0A6B0GR10_9EURY</name>
<dbReference type="Proteomes" id="UP000451471">
    <property type="component" value="Unassembled WGS sequence"/>
</dbReference>
<proteinExistence type="predicted"/>
<dbReference type="SUPFAM" id="SSF53850">
    <property type="entry name" value="Periplasmic binding protein-like II"/>
    <property type="match status" value="1"/>
</dbReference>
<accession>A0A6B0GR10</accession>
<dbReference type="OrthoDB" id="14917at2157"/>
<dbReference type="Gene3D" id="3.40.190.10">
    <property type="entry name" value="Periplasmic binding protein-like II"/>
    <property type="match status" value="2"/>
</dbReference>
<organism evidence="2 3">
    <name type="scientific">Halomarina oriensis</name>
    <dbReference type="NCBI Taxonomy" id="671145"/>
    <lineage>
        <taxon>Archaea</taxon>
        <taxon>Methanobacteriati</taxon>
        <taxon>Methanobacteriota</taxon>
        <taxon>Stenosarchaea group</taxon>
        <taxon>Halobacteria</taxon>
        <taxon>Halobacteriales</taxon>
        <taxon>Natronomonadaceae</taxon>
        <taxon>Halomarina</taxon>
    </lineage>
</organism>
<evidence type="ECO:0000259" key="1">
    <source>
        <dbReference type="Pfam" id="PF12849"/>
    </source>
</evidence>
<dbReference type="AlphaFoldDB" id="A0A6B0GR10"/>
<dbReference type="PANTHER" id="PTHR37945">
    <property type="entry name" value="EXTRACELLULAR TUNGSTATE BINDING PROTEIN"/>
    <property type="match status" value="1"/>
</dbReference>
<dbReference type="Pfam" id="PF12849">
    <property type="entry name" value="PBP_like_2"/>
    <property type="match status" value="1"/>
</dbReference>
<evidence type="ECO:0000313" key="3">
    <source>
        <dbReference type="Proteomes" id="UP000451471"/>
    </source>
</evidence>
<dbReference type="InterPro" id="IPR052738">
    <property type="entry name" value="ABC-Tungstate_binding"/>
</dbReference>
<comment type="caution">
    <text evidence="2">The sequence shown here is derived from an EMBL/GenBank/DDBJ whole genome shotgun (WGS) entry which is preliminary data.</text>
</comment>
<sequence length="303" mass="32040">MHRRRYLVGLGATAAFAGCLGDSGPLRGERRDPDAQSLGGSSVARALTLAVTTTTHDSGLLDVLNPAFEATFDTTVRPVVRGTGAALRTGRDGDCDVVFVHSRPAEDEFIAAGDGINRRDVMVNDFLIVGPPDDPASVAGRGPSAAFERVATTGSRFLSRGDDSGTHDRERRLWTAAGVAPTGSWYRETGQGMGNTLVAADQQGAYTLADRGTFRSLAGRIGLVAHVDTGLDDPHPLLRNEYGAIAVNPARHDVAYPEAMAYLGFLTGPAQSLVDSFRVGGTPVFRPTALSGDPNFEQYVPRS</sequence>